<evidence type="ECO:0000313" key="1">
    <source>
        <dbReference type="EMBL" id="SJZ29532.1"/>
    </source>
</evidence>
<accession>A0A1T4JH81</accession>
<keyword evidence="2" id="KW-1185">Reference proteome</keyword>
<sequence length="299" mass="33906">MDNLVDEIIKGRKTFFIAPDRSLLPQGLLEECLTMGYECYFIDNDIFLSIETKVEIILSIFKDSILFFNIDFRIPNLNWAQFIQQMHVKYPEALFGVVYAKRQSPAERTAIERQYLYTIGIQCGCIQLEYQKKNNFDIIEKVLWANQAMGRRKNVRAVCTSSCNFQLVTDAKEGLSGKLSDISISHFSFCVDENALTLAEYEKVHDVALSIKGLHIRSDAVLYMTRKTDAGKLFVFAFVSKSGQSGLDPLNKQLLIPKLYEIMSENCNDLLDKLFNAASRKSSSSSGIVELEALDGNEL</sequence>
<name>A0A1T4JH81_TREPO</name>
<evidence type="ECO:0000313" key="2">
    <source>
        <dbReference type="Proteomes" id="UP000190423"/>
    </source>
</evidence>
<proteinExistence type="predicted"/>
<dbReference type="AlphaFoldDB" id="A0A1T4JH81"/>
<organism evidence="1 2">
    <name type="scientific">Treponema porcinum</name>
    <dbReference type="NCBI Taxonomy" id="261392"/>
    <lineage>
        <taxon>Bacteria</taxon>
        <taxon>Pseudomonadati</taxon>
        <taxon>Spirochaetota</taxon>
        <taxon>Spirochaetia</taxon>
        <taxon>Spirochaetales</taxon>
        <taxon>Treponemataceae</taxon>
        <taxon>Treponema</taxon>
    </lineage>
</organism>
<dbReference type="GeneID" id="78315357"/>
<protein>
    <submittedName>
        <fullName evidence="1">Uncharacterized protein</fullName>
    </submittedName>
</protein>
<reference evidence="1 2" key="1">
    <citation type="submission" date="2017-02" db="EMBL/GenBank/DDBJ databases">
        <authorList>
            <person name="Peterson S.W."/>
        </authorList>
    </citation>
    <scope>NUCLEOTIDE SEQUENCE [LARGE SCALE GENOMIC DNA]</scope>
    <source>
        <strain evidence="1 2">ATCC BAA-908</strain>
    </source>
</reference>
<dbReference type="EMBL" id="FUWG01000002">
    <property type="protein sequence ID" value="SJZ29532.1"/>
    <property type="molecule type" value="Genomic_DNA"/>
</dbReference>
<gene>
    <name evidence="1" type="ORF">SAMN02745149_00033</name>
</gene>
<dbReference type="RefSeq" id="WP_078931962.1">
    <property type="nucleotide sequence ID" value="NZ_FUWG01000002.1"/>
</dbReference>
<dbReference type="Proteomes" id="UP000190423">
    <property type="component" value="Unassembled WGS sequence"/>
</dbReference>
<dbReference type="OrthoDB" id="356575at2"/>
<dbReference type="STRING" id="261392.SAMN02745149_00033"/>